<keyword evidence="4" id="KW-0067">ATP-binding</keyword>
<name>A0A0H5BQT1_9EUKA</name>
<organism evidence="8">
    <name type="scientific">Lotharella vacuolata</name>
    <dbReference type="NCBI Taxonomy" id="74820"/>
    <lineage>
        <taxon>Eukaryota</taxon>
        <taxon>Sar</taxon>
        <taxon>Rhizaria</taxon>
        <taxon>Cercozoa</taxon>
        <taxon>Chlorarachniophyceae</taxon>
        <taxon>Lotharella</taxon>
    </lineage>
</organism>
<dbReference type="PROSITE" id="PS50862">
    <property type="entry name" value="AA_TRNA_LIGASE_II"/>
    <property type="match status" value="1"/>
</dbReference>
<dbReference type="GO" id="GO:0005524">
    <property type="term" value="F:ATP binding"/>
    <property type="evidence" value="ECO:0007669"/>
    <property type="project" value="UniProtKB-KW"/>
</dbReference>
<dbReference type="Gene3D" id="3.30.930.10">
    <property type="entry name" value="Bira Bifunctional Protein, Domain 2"/>
    <property type="match status" value="1"/>
</dbReference>
<gene>
    <name evidence="8" type="primary">sys1</name>
</gene>
<keyword evidence="2" id="KW-0436">Ligase</keyword>
<dbReference type="InterPro" id="IPR002317">
    <property type="entry name" value="Ser-tRNA-ligase_type_1"/>
</dbReference>
<reference evidence="8" key="1">
    <citation type="journal article" date="2015" name="Genome Biol. Evol.">
        <title>Nucleomorph Genome Sequences of Two Chlorarachniophytes, Amorphochlora amoebiformis and Lotharella vacuolata.</title>
        <authorList>
            <person name="Suzuki S."/>
            <person name="Shirato S."/>
            <person name="Hirakawa Y."/>
            <person name="Ishida K."/>
        </authorList>
    </citation>
    <scope>NUCLEOTIDE SEQUENCE</scope>
    <source>
        <strain evidence="8">CCMP240</strain>
    </source>
</reference>
<geneLocation type="nucleomorph" evidence="8"/>
<dbReference type="Pfam" id="PF00587">
    <property type="entry name" value="tRNA-synt_2b"/>
    <property type="match status" value="1"/>
</dbReference>
<evidence type="ECO:0000256" key="3">
    <source>
        <dbReference type="ARBA" id="ARBA00022741"/>
    </source>
</evidence>
<dbReference type="AlphaFoldDB" id="A0A0H5BQT1"/>
<dbReference type="GO" id="GO:0006434">
    <property type="term" value="P:seryl-tRNA aminoacylation"/>
    <property type="evidence" value="ECO:0007669"/>
    <property type="project" value="InterPro"/>
</dbReference>
<dbReference type="EMBL" id="AB996599">
    <property type="protein sequence ID" value="BAS01489.1"/>
    <property type="molecule type" value="Genomic_DNA"/>
</dbReference>
<dbReference type="InterPro" id="IPR006195">
    <property type="entry name" value="aa-tRNA-synth_II"/>
</dbReference>
<dbReference type="PANTHER" id="PTHR11778">
    <property type="entry name" value="SERYL-TRNA SYNTHETASE"/>
    <property type="match status" value="1"/>
</dbReference>
<protein>
    <recommendedName>
        <fullName evidence="1">serine--tRNA ligase</fullName>
        <ecNumber evidence="1">6.1.1.11</ecNumber>
    </recommendedName>
    <alternativeName>
        <fullName evidence="6">Seryl-tRNA synthetase</fullName>
    </alternativeName>
</protein>
<dbReference type="PRINTS" id="PR00981">
    <property type="entry name" value="TRNASYNTHSER"/>
</dbReference>
<keyword evidence="3" id="KW-0547">Nucleotide-binding</keyword>
<evidence type="ECO:0000259" key="7">
    <source>
        <dbReference type="PROSITE" id="PS50862"/>
    </source>
</evidence>
<evidence type="ECO:0000256" key="1">
    <source>
        <dbReference type="ARBA" id="ARBA00012840"/>
    </source>
</evidence>
<dbReference type="EC" id="6.1.1.11" evidence="1"/>
<evidence type="ECO:0000256" key="2">
    <source>
        <dbReference type="ARBA" id="ARBA00022598"/>
    </source>
</evidence>
<evidence type="ECO:0000256" key="5">
    <source>
        <dbReference type="ARBA" id="ARBA00023146"/>
    </source>
</evidence>
<evidence type="ECO:0000256" key="4">
    <source>
        <dbReference type="ARBA" id="ARBA00022840"/>
    </source>
</evidence>
<proteinExistence type="predicted"/>
<feature type="domain" description="Aminoacyl-transfer RNA synthetases class-II family profile" evidence="7">
    <location>
        <begin position="141"/>
        <end position="414"/>
    </location>
</feature>
<accession>A0A0H5BQT1</accession>
<dbReference type="SUPFAM" id="SSF55681">
    <property type="entry name" value="Class II aaRS and biotin synthetases"/>
    <property type="match status" value="1"/>
</dbReference>
<evidence type="ECO:0000256" key="6">
    <source>
        <dbReference type="ARBA" id="ARBA00031113"/>
    </source>
</evidence>
<sequence>MCTFITKQFDSKNSNITIFETILENNKIRNKETDILFRELEIFQFIPKISLFQNSSFIIFKLIKSFNIKNSLSIICNFFKKKFIIFYLLKKKINYQIYVKKLLFLSYTHCYTLNSLIVPHSFLENQHITIKKYGKLKFLKYSHFDIIKKLKIVDLKSGRAPIGDRSYFLIKEGVELNLSLINYGFNFLSFFNYLKIWSPCFVKKSLMKKCVQLNDFREQLYKIKENYTDKFLIATSEQSLCAKIQNTNHNLSHLPKKLVCYSECFRKEVGSHGKDTKGIFRVHQFEKIEQFIISEFKGFDSMINFLNLLEITEKFYKVFQLPYQIILLSTSDINFVSFLKFDIEVWFPGSKTFRELVSCSNCKNFQSLKLNIDSVFKKKNITPVNTFNSTLIATERFICNILENYQLPLGFKIPKNLTQGLRGLELINYKIFF</sequence>
<keyword evidence="8" id="KW-0542">Nucleomorph</keyword>
<dbReference type="InterPro" id="IPR045864">
    <property type="entry name" value="aa-tRNA-synth_II/BPL/LPL"/>
</dbReference>
<keyword evidence="5 8" id="KW-0030">Aminoacyl-tRNA synthetase</keyword>
<dbReference type="InterPro" id="IPR002314">
    <property type="entry name" value="aa-tRNA-synt_IIb"/>
</dbReference>
<dbReference type="GO" id="GO:0004828">
    <property type="term" value="F:serine-tRNA ligase activity"/>
    <property type="evidence" value="ECO:0007669"/>
    <property type="project" value="UniProtKB-EC"/>
</dbReference>
<evidence type="ECO:0000313" key="8">
    <source>
        <dbReference type="EMBL" id="BAS01489.1"/>
    </source>
</evidence>